<reference evidence="1" key="1">
    <citation type="submission" date="2023-05" db="EMBL/GenBank/DDBJ databases">
        <authorList>
            <consortium name="ELIXIR-Norway"/>
        </authorList>
    </citation>
    <scope>NUCLEOTIDE SEQUENCE</scope>
</reference>
<protein>
    <submittedName>
        <fullName evidence="1">Uncharacterized protein</fullName>
    </submittedName>
</protein>
<evidence type="ECO:0000313" key="1">
    <source>
        <dbReference type="EMBL" id="CAI9712723.1"/>
    </source>
</evidence>
<evidence type="ECO:0000313" key="2">
    <source>
        <dbReference type="Proteomes" id="UP001162501"/>
    </source>
</evidence>
<dbReference type="EMBL" id="OX596092">
    <property type="protein sequence ID" value="CAI9712723.1"/>
    <property type="molecule type" value="Genomic_DNA"/>
</dbReference>
<sequence length="398" mass="41470">MRRQSGTCIRYEDAQEQRDGWGGGGKMGCFPGAGGNANCHGLDAPSEECVEGGGALWSLTVLGCNPSPAPSSEDLRQVIGPSEPHFLICRMRIISGSRVGVKCTEVEALGLHAEAVTRGKQTSASLKPPGGSAPDGELLTPAAPVRRLGDRLRAGFRGSLASQEPGLGAHLHQEPRSSEKGGAPRPRLRGRHSVTSGDAISSLSYPTAVLPGAVTLFGAEGKGAASQAPAPLQLLLSDESPGQCPQDLVSPEHASFGSPSSPIERTVLGIKEAAMTGQLCRQSSEEQESQTGAPRDGEGQDTACGTGACLDCSVTPDTGAPGDTGGEDAEASSLPEPSSVGEEKWKRRRRPIPAAASFQSISHRRRAPFPQMRPGAWKQQIIDAPELAESCPDFGFKE</sequence>
<accession>A0ACB0FIY1</accession>
<name>A0ACB0FIY1_RANTA</name>
<organism evidence="1 2">
    <name type="scientific">Rangifer tarandus platyrhynchus</name>
    <name type="common">Svalbard reindeer</name>
    <dbReference type="NCBI Taxonomy" id="3082113"/>
    <lineage>
        <taxon>Eukaryota</taxon>
        <taxon>Metazoa</taxon>
        <taxon>Chordata</taxon>
        <taxon>Craniata</taxon>
        <taxon>Vertebrata</taxon>
        <taxon>Euteleostomi</taxon>
        <taxon>Mammalia</taxon>
        <taxon>Eutheria</taxon>
        <taxon>Laurasiatheria</taxon>
        <taxon>Artiodactyla</taxon>
        <taxon>Ruminantia</taxon>
        <taxon>Pecora</taxon>
        <taxon>Cervidae</taxon>
        <taxon>Odocoileinae</taxon>
        <taxon>Rangifer</taxon>
    </lineage>
</organism>
<dbReference type="Proteomes" id="UP001162501">
    <property type="component" value="Chromosome 8"/>
</dbReference>
<proteinExistence type="predicted"/>
<gene>
    <name evidence="1" type="ORF">MRATA1EN3_LOCUS23936</name>
</gene>